<keyword evidence="2" id="KW-1185">Reference proteome</keyword>
<accession>A0A1V4EVL1</accession>
<evidence type="ECO:0000313" key="2">
    <source>
        <dbReference type="Proteomes" id="UP000190229"/>
    </source>
</evidence>
<organism evidence="1 2">
    <name type="scientific">Ferroacidibacillus organovorans</name>
    <dbReference type="NCBI Taxonomy" id="1765683"/>
    <lineage>
        <taxon>Bacteria</taxon>
        <taxon>Bacillati</taxon>
        <taxon>Bacillota</taxon>
        <taxon>Bacilli</taxon>
        <taxon>Bacillales</taxon>
        <taxon>Alicyclobacillaceae</taxon>
        <taxon>Ferroacidibacillus</taxon>
    </lineage>
</organism>
<comment type="caution">
    <text evidence="1">The sequence shown here is derived from an EMBL/GenBank/DDBJ whole genome shotgun (WGS) entry which is preliminary data.</text>
</comment>
<evidence type="ECO:0000313" key="1">
    <source>
        <dbReference type="EMBL" id="OPG16983.1"/>
    </source>
</evidence>
<name>A0A1V4EVL1_9BACL</name>
<reference evidence="1 2" key="1">
    <citation type="submission" date="2017-02" db="EMBL/GenBank/DDBJ databases">
        <title>Draft genome of Acidibacillus ferrooxidans Huett2.</title>
        <authorList>
            <person name="Schopf S."/>
        </authorList>
    </citation>
    <scope>NUCLEOTIDE SEQUENCE [LARGE SCALE GENOMIC DNA]</scope>
    <source>
        <strain evidence="1 2">Huett2</strain>
    </source>
</reference>
<protein>
    <submittedName>
        <fullName evidence="1">Uncharacterized protein</fullName>
    </submittedName>
</protein>
<gene>
    <name evidence="1" type="ORF">B2M26_04010</name>
</gene>
<sequence>MRVCELARTLLAEKLIDDFYEDELRPRRSLDEVKKEWTEELKQLLPEEKWLLLYLFESQTMEECGKELRRFADFVAKLLMDGTHVKQDGAVDADDDEG</sequence>
<proteinExistence type="predicted"/>
<dbReference type="AlphaFoldDB" id="A0A1V4EVL1"/>
<dbReference type="EMBL" id="MWPS01000010">
    <property type="protein sequence ID" value="OPG16983.1"/>
    <property type="molecule type" value="Genomic_DNA"/>
</dbReference>
<dbReference type="Proteomes" id="UP000190229">
    <property type="component" value="Unassembled WGS sequence"/>
</dbReference>